<feature type="transmembrane region" description="Helical" evidence="6">
    <location>
        <begin position="12"/>
        <end position="37"/>
    </location>
</feature>
<dbReference type="EMBL" id="CANHGI010000003">
    <property type="protein sequence ID" value="CAI5444307.1"/>
    <property type="molecule type" value="Genomic_DNA"/>
</dbReference>
<gene>
    <name evidence="7" type="ORF">CAMP_LOCUS6944</name>
</gene>
<keyword evidence="3 6" id="KW-0812">Transmembrane</keyword>
<evidence type="ECO:0000256" key="5">
    <source>
        <dbReference type="ARBA" id="ARBA00023136"/>
    </source>
</evidence>
<name>A0A9P1MYF7_9PELO</name>
<organism evidence="7 8">
    <name type="scientific">Caenorhabditis angaria</name>
    <dbReference type="NCBI Taxonomy" id="860376"/>
    <lineage>
        <taxon>Eukaryota</taxon>
        <taxon>Metazoa</taxon>
        <taxon>Ecdysozoa</taxon>
        <taxon>Nematoda</taxon>
        <taxon>Chromadorea</taxon>
        <taxon>Rhabditida</taxon>
        <taxon>Rhabditina</taxon>
        <taxon>Rhabditomorpha</taxon>
        <taxon>Rhabditoidea</taxon>
        <taxon>Rhabditidae</taxon>
        <taxon>Peloderinae</taxon>
        <taxon>Caenorhabditis</taxon>
    </lineage>
</organism>
<comment type="caution">
    <text evidence="6">Lacks conserved residue(s) required for the propagation of feature annotation.</text>
</comment>
<comment type="subcellular location">
    <subcellularLocation>
        <location evidence="1">Membrane</location>
        <topology evidence="1">Multi-pass membrane protein</topology>
    </subcellularLocation>
</comment>
<feature type="transmembrane region" description="Helical" evidence="6">
    <location>
        <begin position="49"/>
        <end position="72"/>
    </location>
</feature>
<evidence type="ECO:0000256" key="3">
    <source>
        <dbReference type="ARBA" id="ARBA00022692"/>
    </source>
</evidence>
<evidence type="ECO:0000256" key="4">
    <source>
        <dbReference type="ARBA" id="ARBA00022989"/>
    </source>
</evidence>
<comment type="similarity">
    <text evidence="2 6">Belongs to the nematode receptor-like protein srg family.</text>
</comment>
<evidence type="ECO:0000313" key="8">
    <source>
        <dbReference type="Proteomes" id="UP001152747"/>
    </source>
</evidence>
<dbReference type="InterPro" id="IPR000609">
    <property type="entry name" value="7TM_GPCR_serpentine_rcpt_Srg"/>
</dbReference>
<dbReference type="Pfam" id="PF02118">
    <property type="entry name" value="Srg"/>
    <property type="match status" value="1"/>
</dbReference>
<dbReference type="Proteomes" id="UP001152747">
    <property type="component" value="Unassembled WGS sequence"/>
</dbReference>
<keyword evidence="5 6" id="KW-0472">Membrane</keyword>
<keyword evidence="4 6" id="KW-1133">Transmembrane helix</keyword>
<comment type="caution">
    <text evidence="7">The sequence shown here is derived from an EMBL/GenBank/DDBJ whole genome shotgun (WGS) entry which is preliminary data.</text>
</comment>
<evidence type="ECO:0000256" key="1">
    <source>
        <dbReference type="ARBA" id="ARBA00004141"/>
    </source>
</evidence>
<evidence type="ECO:0000256" key="2">
    <source>
        <dbReference type="ARBA" id="ARBA00005692"/>
    </source>
</evidence>
<evidence type="ECO:0000313" key="7">
    <source>
        <dbReference type="EMBL" id="CAI5444307.1"/>
    </source>
</evidence>
<dbReference type="PANTHER" id="PTHR31552">
    <property type="entry name" value="SERPENTINE RECEPTOR CLASS GAMMA"/>
    <property type="match status" value="1"/>
</dbReference>
<dbReference type="GO" id="GO:0007606">
    <property type="term" value="P:sensory perception of chemical stimulus"/>
    <property type="evidence" value="ECO:0007669"/>
    <property type="project" value="UniProtKB-UniRule"/>
</dbReference>
<keyword evidence="8" id="KW-1185">Reference proteome</keyword>
<evidence type="ECO:0000256" key="6">
    <source>
        <dbReference type="RuleBase" id="RU280813"/>
    </source>
</evidence>
<protein>
    <recommendedName>
        <fullName evidence="6">Serpentine receptor class gamma</fullName>
    </recommendedName>
</protein>
<proteinExistence type="inferred from homology"/>
<dbReference type="GO" id="GO:0004888">
    <property type="term" value="F:transmembrane signaling receptor activity"/>
    <property type="evidence" value="ECO:0007669"/>
    <property type="project" value="InterPro"/>
</dbReference>
<accession>A0A9P1MYF7</accession>
<dbReference type="AlphaFoldDB" id="A0A9P1MYF7"/>
<dbReference type="GO" id="GO:0016020">
    <property type="term" value="C:membrane"/>
    <property type="evidence" value="ECO:0007669"/>
    <property type="project" value="UniProtKB-SubCell"/>
</dbReference>
<dbReference type="PANTHER" id="PTHR31552:SF8">
    <property type="entry name" value="SERPENTINE RECEPTOR CLASS GAMMA"/>
    <property type="match status" value="1"/>
</dbReference>
<sequence length="113" mass="12678">MKKRISSAEKNLLTISVVSFIIQTVAFSMLLIMMLYANTQTQDNPWSTLIYQLVDITYDLITINSPWTLLIFSTKSRQYSLRILGRSGKILPLPGSSVVSRAPISVTHTATRT</sequence>
<reference evidence="7" key="1">
    <citation type="submission" date="2022-11" db="EMBL/GenBank/DDBJ databases">
        <authorList>
            <person name="Kikuchi T."/>
        </authorList>
    </citation>
    <scope>NUCLEOTIDE SEQUENCE</scope>
    <source>
        <strain evidence="7">PS1010</strain>
    </source>
</reference>